<evidence type="ECO:0000313" key="5">
    <source>
        <dbReference type="EMBL" id="MDM8156499.1"/>
    </source>
</evidence>
<feature type="domain" description="ABC transporter" evidence="4">
    <location>
        <begin position="308"/>
        <end position="489"/>
    </location>
</feature>
<dbReference type="InterPro" id="IPR017871">
    <property type="entry name" value="ABC_transporter-like_CS"/>
</dbReference>
<sequence>MSIVEIRHLSFGYDNASDPVFEDVSIHFDTAWRLGLVARNGQGKTTLLKLLAKELDAQGAIRTQESMRYFPFLNADTCGSCATIAASLQPQRWRIVMELQQLELAEDILERSYETLSKGEQVKLQLAILFSMEEGYLLIDEPTNHLDRHGRSCVADYLRNKDGFLLVSHDRVFLDGCIDHVMAIEPSGMYCERGNFSSWWENRNRRLQQERSRNVQLKKEIAQLQRAKQASTGWSFQVEASKYNHGKKGAKLDRGYIGHKSAKMMKRAKNLERRMERGIEERRGLLRDEQEMETLKLHPLVPVRELVVQAADIAFCYGTRPVFSHLSFVIRRGERTALQGANGSGKSTLFQLLLGNQKVSEGTLVMEQGLKISCVPQDTSFLKGSLNALCEERHLDESLFKSILRKLAFEREMFTRPMETYSEGQRKKVLIAASLSEKAHLYLWDEPLNYIDVFSRMQLEELLVRQPMTMVFIEHDDAFVQRVAQTIITW</sequence>
<keyword evidence="1" id="KW-0547">Nucleotide-binding</keyword>
<feature type="domain" description="ABC transporter" evidence="4">
    <location>
        <begin position="4"/>
        <end position="211"/>
    </location>
</feature>
<evidence type="ECO:0000256" key="3">
    <source>
        <dbReference type="SAM" id="Coils"/>
    </source>
</evidence>
<organism evidence="5 6">
    <name type="scientific">Amedibacillus dolichus</name>
    <dbReference type="NCBI Taxonomy" id="31971"/>
    <lineage>
        <taxon>Bacteria</taxon>
        <taxon>Bacillati</taxon>
        <taxon>Bacillota</taxon>
        <taxon>Erysipelotrichia</taxon>
        <taxon>Erysipelotrichales</taxon>
        <taxon>Erysipelotrichaceae</taxon>
        <taxon>Amedibacillus</taxon>
    </lineage>
</organism>
<keyword evidence="2 5" id="KW-0067">ATP-binding</keyword>
<evidence type="ECO:0000259" key="4">
    <source>
        <dbReference type="PROSITE" id="PS50893"/>
    </source>
</evidence>
<comment type="caution">
    <text evidence="5">The sequence shown here is derived from an EMBL/GenBank/DDBJ whole genome shotgun (WGS) entry which is preliminary data.</text>
</comment>
<reference evidence="5 6" key="1">
    <citation type="submission" date="2023-06" db="EMBL/GenBank/DDBJ databases">
        <title>Identification and characterization of horizontal gene transfer across gut microbiota members of farm animals based on homology search.</title>
        <authorList>
            <person name="Schwarzerova J."/>
            <person name="Nykrynova M."/>
            <person name="Jureckova K."/>
            <person name="Cejkova D."/>
            <person name="Rychlik I."/>
        </authorList>
    </citation>
    <scope>NUCLEOTIDE SEQUENCE [LARGE SCALE GENOMIC DNA]</scope>
    <source>
        <strain evidence="5 6">ET39</strain>
    </source>
</reference>
<evidence type="ECO:0000256" key="1">
    <source>
        <dbReference type="ARBA" id="ARBA00022741"/>
    </source>
</evidence>
<dbReference type="PANTHER" id="PTHR42855:SF2">
    <property type="entry name" value="DRUG RESISTANCE ABC TRANSPORTER,ATP-BINDING PROTEIN"/>
    <property type="match status" value="1"/>
</dbReference>
<gene>
    <name evidence="5" type="ORF">QUV96_02460</name>
</gene>
<dbReference type="SUPFAM" id="SSF52540">
    <property type="entry name" value="P-loop containing nucleoside triphosphate hydrolases"/>
    <property type="match status" value="2"/>
</dbReference>
<protein>
    <submittedName>
        <fullName evidence="5">ATP-binding cassette domain-containing protein</fullName>
    </submittedName>
</protein>
<evidence type="ECO:0000256" key="2">
    <source>
        <dbReference type="ARBA" id="ARBA00022840"/>
    </source>
</evidence>
<dbReference type="PROSITE" id="PS50893">
    <property type="entry name" value="ABC_TRANSPORTER_2"/>
    <property type="match status" value="2"/>
</dbReference>
<dbReference type="Pfam" id="PF00005">
    <property type="entry name" value="ABC_tran"/>
    <property type="match status" value="2"/>
</dbReference>
<dbReference type="InterPro" id="IPR003439">
    <property type="entry name" value="ABC_transporter-like_ATP-bd"/>
</dbReference>
<dbReference type="InterPro" id="IPR051309">
    <property type="entry name" value="ABCF_ATPase"/>
</dbReference>
<dbReference type="InterPro" id="IPR003593">
    <property type="entry name" value="AAA+_ATPase"/>
</dbReference>
<accession>A0ABT7UA42</accession>
<reference evidence="6" key="2">
    <citation type="submission" date="2023-06" db="EMBL/GenBank/DDBJ databases">
        <title>Identification and characterization of horizontal gene transfer across gut microbiota members of farm animals based on homology search.</title>
        <authorList>
            <person name="Zeman M."/>
            <person name="Kubasova T."/>
            <person name="Jahodarova E."/>
            <person name="Nykrynova M."/>
            <person name="Rychlik I."/>
        </authorList>
    </citation>
    <scope>NUCLEOTIDE SEQUENCE [LARGE SCALE GENOMIC DNA]</scope>
    <source>
        <strain evidence="6">ET39</strain>
    </source>
</reference>
<dbReference type="RefSeq" id="WP_289606970.1">
    <property type="nucleotide sequence ID" value="NZ_JAUDCG010000007.1"/>
</dbReference>
<dbReference type="EMBL" id="JAUDCG010000007">
    <property type="protein sequence ID" value="MDM8156499.1"/>
    <property type="molecule type" value="Genomic_DNA"/>
</dbReference>
<dbReference type="CDD" id="cd03221">
    <property type="entry name" value="ABCF_EF-3"/>
    <property type="match status" value="2"/>
</dbReference>
<dbReference type="GO" id="GO:0005524">
    <property type="term" value="F:ATP binding"/>
    <property type="evidence" value="ECO:0007669"/>
    <property type="project" value="UniProtKB-KW"/>
</dbReference>
<keyword evidence="6" id="KW-1185">Reference proteome</keyword>
<dbReference type="NCBIfam" id="NF000355">
    <property type="entry name" value="ribo_prot_ABC_F"/>
    <property type="match status" value="1"/>
</dbReference>
<dbReference type="InterPro" id="IPR027417">
    <property type="entry name" value="P-loop_NTPase"/>
</dbReference>
<dbReference type="Gene3D" id="3.40.50.300">
    <property type="entry name" value="P-loop containing nucleotide triphosphate hydrolases"/>
    <property type="match status" value="3"/>
</dbReference>
<dbReference type="PANTHER" id="PTHR42855">
    <property type="entry name" value="ABC TRANSPORTER ATP-BINDING SUBUNIT"/>
    <property type="match status" value="1"/>
</dbReference>
<name>A0ABT7UA42_9FIRM</name>
<reference evidence="5 6" key="3">
    <citation type="submission" date="2023-06" db="EMBL/GenBank/DDBJ databases">
        <authorList>
            <person name="Zeman M."/>
            <person name="Kubasova T."/>
            <person name="Jahodarova E."/>
            <person name="Nykrynova M."/>
            <person name="Rychlik I."/>
        </authorList>
    </citation>
    <scope>NUCLEOTIDE SEQUENCE [LARGE SCALE GENOMIC DNA]</scope>
    <source>
        <strain evidence="5 6">ET39</strain>
    </source>
</reference>
<feature type="coiled-coil region" evidence="3">
    <location>
        <begin position="261"/>
        <end position="288"/>
    </location>
</feature>
<evidence type="ECO:0000313" key="6">
    <source>
        <dbReference type="Proteomes" id="UP001529340"/>
    </source>
</evidence>
<dbReference type="Proteomes" id="UP001529340">
    <property type="component" value="Unassembled WGS sequence"/>
</dbReference>
<dbReference type="PROSITE" id="PS00211">
    <property type="entry name" value="ABC_TRANSPORTER_1"/>
    <property type="match status" value="1"/>
</dbReference>
<dbReference type="SMART" id="SM00382">
    <property type="entry name" value="AAA"/>
    <property type="match status" value="2"/>
</dbReference>
<keyword evidence="3" id="KW-0175">Coiled coil</keyword>
<proteinExistence type="predicted"/>